<keyword evidence="2" id="KW-1185">Reference proteome</keyword>
<proteinExistence type="predicted"/>
<dbReference type="HOGENOM" id="CLU_1070248_0_0_1"/>
<evidence type="ECO:0000313" key="1">
    <source>
        <dbReference type="EMBL" id="KIM28009.1"/>
    </source>
</evidence>
<reference evidence="2" key="2">
    <citation type="submission" date="2015-01" db="EMBL/GenBank/DDBJ databases">
        <title>Evolutionary Origins and Diversification of the Mycorrhizal Mutualists.</title>
        <authorList>
            <consortium name="DOE Joint Genome Institute"/>
            <consortium name="Mycorrhizal Genomics Consortium"/>
            <person name="Kohler A."/>
            <person name="Kuo A."/>
            <person name="Nagy L.G."/>
            <person name="Floudas D."/>
            <person name="Copeland A."/>
            <person name="Barry K.W."/>
            <person name="Cichocki N."/>
            <person name="Veneault-Fourrey C."/>
            <person name="LaButti K."/>
            <person name="Lindquist E.A."/>
            <person name="Lipzen A."/>
            <person name="Lundell T."/>
            <person name="Morin E."/>
            <person name="Murat C."/>
            <person name="Riley R."/>
            <person name="Ohm R."/>
            <person name="Sun H."/>
            <person name="Tunlid A."/>
            <person name="Henrissat B."/>
            <person name="Grigoriev I.V."/>
            <person name="Hibbett D.S."/>
            <person name="Martin F."/>
        </authorList>
    </citation>
    <scope>NUCLEOTIDE SEQUENCE [LARGE SCALE GENOMIC DNA]</scope>
    <source>
        <strain evidence="2">MAFF 305830</strain>
    </source>
</reference>
<organism evidence="1 2">
    <name type="scientific">Serendipita vermifera MAFF 305830</name>
    <dbReference type="NCBI Taxonomy" id="933852"/>
    <lineage>
        <taxon>Eukaryota</taxon>
        <taxon>Fungi</taxon>
        <taxon>Dikarya</taxon>
        <taxon>Basidiomycota</taxon>
        <taxon>Agaricomycotina</taxon>
        <taxon>Agaricomycetes</taxon>
        <taxon>Sebacinales</taxon>
        <taxon>Serendipitaceae</taxon>
        <taxon>Serendipita</taxon>
    </lineage>
</organism>
<name>A0A0C3B779_SERVB</name>
<reference evidence="1 2" key="1">
    <citation type="submission" date="2014-04" db="EMBL/GenBank/DDBJ databases">
        <authorList>
            <consortium name="DOE Joint Genome Institute"/>
            <person name="Kuo A."/>
            <person name="Zuccaro A."/>
            <person name="Kohler A."/>
            <person name="Nagy L.G."/>
            <person name="Floudas D."/>
            <person name="Copeland A."/>
            <person name="Barry K.W."/>
            <person name="Cichocki N."/>
            <person name="Veneault-Fourrey C."/>
            <person name="LaButti K."/>
            <person name="Lindquist E.A."/>
            <person name="Lipzen A."/>
            <person name="Lundell T."/>
            <person name="Morin E."/>
            <person name="Murat C."/>
            <person name="Sun H."/>
            <person name="Tunlid A."/>
            <person name="Henrissat B."/>
            <person name="Grigoriev I.V."/>
            <person name="Hibbett D.S."/>
            <person name="Martin F."/>
            <person name="Nordberg H.P."/>
            <person name="Cantor M.N."/>
            <person name="Hua S.X."/>
        </authorList>
    </citation>
    <scope>NUCLEOTIDE SEQUENCE [LARGE SCALE GENOMIC DNA]</scope>
    <source>
        <strain evidence="1 2">MAFF 305830</strain>
    </source>
</reference>
<dbReference type="AlphaFoldDB" id="A0A0C3B779"/>
<accession>A0A0C3B779</accession>
<gene>
    <name evidence="1" type="ORF">M408DRAFT_147206</name>
</gene>
<protein>
    <recommendedName>
        <fullName evidence="3">F-box domain-containing protein</fullName>
    </recommendedName>
</protein>
<evidence type="ECO:0008006" key="3">
    <source>
        <dbReference type="Google" id="ProtNLM"/>
    </source>
</evidence>
<sequence>MLGQALRNMVNLDNLEIRCYQCEKPRRHRYLTKLGARKLRHLSIDCIENANSVLGLTKRRETSCFSNVETLKWSTPLGSPLPGLTSSACFPELNALEYNEGGLFDRLIAMRPIRRLQIDKVDPYYHPQLLESLKSSPGRLTHLIFIDNPDDFELYTAIIKGAPDLFVQLQHLGGIPWLSHPIAVTFVDSTLSVLKLLPNLTSLSVYTSAYKEKRTRDTLIYLSKLHHKLRKVWLYIHDPRCLLWERHDGAWERREVSSSSSWDITRGILD</sequence>
<dbReference type="Proteomes" id="UP000054097">
    <property type="component" value="Unassembled WGS sequence"/>
</dbReference>
<evidence type="ECO:0000313" key="2">
    <source>
        <dbReference type="Proteomes" id="UP000054097"/>
    </source>
</evidence>
<dbReference type="EMBL" id="KN824295">
    <property type="protein sequence ID" value="KIM28009.1"/>
    <property type="molecule type" value="Genomic_DNA"/>
</dbReference>